<dbReference type="InterPro" id="IPR036761">
    <property type="entry name" value="TTHA0802/YceI-like_sf"/>
</dbReference>
<evidence type="ECO:0000259" key="2">
    <source>
        <dbReference type="SMART" id="SM00867"/>
    </source>
</evidence>
<evidence type="ECO:0000313" key="3">
    <source>
        <dbReference type="EMBL" id="CDI02366.1"/>
    </source>
</evidence>
<dbReference type="SMART" id="SM00867">
    <property type="entry name" value="YceI"/>
    <property type="match status" value="1"/>
</dbReference>
<reference evidence="3" key="2">
    <citation type="submission" date="2014-03" db="EMBL/GenBank/DDBJ databases">
        <title>Candidatus Competibacter-lineage genomes retrieved from metagenomes reveal functional metabolic diversity.</title>
        <authorList>
            <person name="McIlroy S.J."/>
            <person name="Albertsen M."/>
            <person name="Andresen E.K."/>
            <person name="Saunders A.M."/>
            <person name="Kristiansen R."/>
            <person name="Stokholm-Bjerregaard M."/>
            <person name="Nielsen K.L."/>
            <person name="Nielsen P.H."/>
        </authorList>
    </citation>
    <scope>NUCLEOTIDE SEQUENCE</scope>
    <source>
        <strain evidence="3">Run_A_D11</strain>
    </source>
</reference>
<name>W6M3P1_9GAMM</name>
<sequence>MTMKRGWWLQAVLLSLGLLGAAAQAGQALVPEQSAITFVGKQMGVPAEGKFQAFTADAALDPAAIDKSRVRVVIDMNSVTLPAADLTTEVKRKRWFDTENFPQATFESKQFRKLDNGAYQVDGTLMLKGVSRDISAPLTLKTEGSDLLAEGQFEIKRLDFNVGDGQWADTDTVANEVQIKFKLRLKP</sequence>
<feature type="domain" description="Lipid/polyisoprenoid-binding YceI-like" evidence="2">
    <location>
        <begin position="26"/>
        <end position="186"/>
    </location>
</feature>
<feature type="chain" id="PRO_5004880263" evidence="1">
    <location>
        <begin position="26"/>
        <end position="187"/>
    </location>
</feature>
<dbReference type="PANTHER" id="PTHR34406:SF1">
    <property type="entry name" value="PROTEIN YCEI"/>
    <property type="match status" value="1"/>
</dbReference>
<evidence type="ECO:0000313" key="4">
    <source>
        <dbReference type="Proteomes" id="UP000035760"/>
    </source>
</evidence>
<dbReference type="STRING" id="1400863.BN873_30030"/>
<evidence type="ECO:0000256" key="1">
    <source>
        <dbReference type="SAM" id="SignalP"/>
    </source>
</evidence>
<keyword evidence="1" id="KW-0732">Signal</keyword>
<dbReference type="AlphaFoldDB" id="W6M3P1"/>
<dbReference type="SUPFAM" id="SSF101874">
    <property type="entry name" value="YceI-like"/>
    <property type="match status" value="1"/>
</dbReference>
<comment type="caution">
    <text evidence="3">The sequence shown here is derived from an EMBL/GenBank/DDBJ whole genome shotgun (WGS) entry which is preliminary data.</text>
</comment>
<accession>W6M3P1</accession>
<dbReference type="Pfam" id="PF04264">
    <property type="entry name" value="YceI"/>
    <property type="match status" value="1"/>
</dbReference>
<dbReference type="EMBL" id="CBTJ020000036">
    <property type="protein sequence ID" value="CDI02366.1"/>
    <property type="molecule type" value="Genomic_DNA"/>
</dbReference>
<proteinExistence type="predicted"/>
<keyword evidence="4" id="KW-1185">Reference proteome</keyword>
<feature type="signal peptide" evidence="1">
    <location>
        <begin position="1"/>
        <end position="25"/>
    </location>
</feature>
<dbReference type="Proteomes" id="UP000035760">
    <property type="component" value="Unassembled WGS sequence"/>
</dbReference>
<protein>
    <submittedName>
        <fullName evidence="3">YceI family protein</fullName>
    </submittedName>
</protein>
<gene>
    <name evidence="3" type="ORF">BN873_30030</name>
</gene>
<organism evidence="3 4">
    <name type="scientific">Candidatus Competibacter denitrificans Run_A_D11</name>
    <dbReference type="NCBI Taxonomy" id="1400863"/>
    <lineage>
        <taxon>Bacteria</taxon>
        <taxon>Pseudomonadati</taxon>
        <taxon>Pseudomonadota</taxon>
        <taxon>Gammaproteobacteria</taxon>
        <taxon>Candidatus Competibacteraceae</taxon>
        <taxon>Candidatus Competibacter</taxon>
    </lineage>
</organism>
<dbReference type="Gene3D" id="2.40.128.110">
    <property type="entry name" value="Lipid/polyisoprenoid-binding, YceI-like"/>
    <property type="match status" value="1"/>
</dbReference>
<dbReference type="RefSeq" id="WP_082161153.1">
    <property type="nucleotide sequence ID" value="NZ_CBTJ020000036.1"/>
</dbReference>
<dbReference type="PANTHER" id="PTHR34406">
    <property type="entry name" value="PROTEIN YCEI"/>
    <property type="match status" value="1"/>
</dbReference>
<dbReference type="OrthoDB" id="1247465at2"/>
<reference evidence="3" key="1">
    <citation type="submission" date="2013-07" db="EMBL/GenBank/DDBJ databases">
        <authorList>
            <person name="McIlroy S."/>
        </authorList>
    </citation>
    <scope>NUCLEOTIDE SEQUENCE [LARGE SCALE GENOMIC DNA]</scope>
    <source>
        <strain evidence="3">Run_A_D11</strain>
    </source>
</reference>
<dbReference type="InterPro" id="IPR007372">
    <property type="entry name" value="Lipid/polyisoprenoid-bd_YceI"/>
</dbReference>